<dbReference type="RefSeq" id="WP_059305536.1">
    <property type="nucleotide sequence ID" value="NZ_CP076536.1"/>
</dbReference>
<organism evidence="2 3">
    <name type="scientific">Enterobacter ludwigii</name>
    <dbReference type="NCBI Taxonomy" id="299767"/>
    <lineage>
        <taxon>Bacteria</taxon>
        <taxon>Pseudomonadati</taxon>
        <taxon>Pseudomonadota</taxon>
        <taxon>Gammaproteobacteria</taxon>
        <taxon>Enterobacterales</taxon>
        <taxon>Enterobacteriaceae</taxon>
        <taxon>Enterobacter</taxon>
        <taxon>Enterobacter cloacae complex</taxon>
    </lineage>
</organism>
<sequence>MSMTNFLPWRRQRRVRCLRFWGVLFVATWLLILMGVFSLRMNPLVMTRALHIQLAGMQSVQQALVSRTRSGTETPTPAPAPQRRAWQPVLESFAGMMPSQVWLTELRYQPPSLMLTGYAATLPALSALRDGLGKMAGFTPGPTGELQRDDLGRWMFTFHLRSEG</sequence>
<keyword evidence="1" id="KW-0472">Membrane</keyword>
<proteinExistence type="predicted"/>
<keyword evidence="3" id="KW-1185">Reference proteome</keyword>
<dbReference type="InterPro" id="IPR007813">
    <property type="entry name" value="PilN"/>
</dbReference>
<feature type="transmembrane region" description="Helical" evidence="1">
    <location>
        <begin position="20"/>
        <end position="39"/>
    </location>
</feature>
<evidence type="ECO:0000313" key="3">
    <source>
        <dbReference type="Proteomes" id="UP001210538"/>
    </source>
</evidence>
<name>A0AAX3L9E6_9ENTR</name>
<accession>A0AAX3L9E6</accession>
<dbReference type="Proteomes" id="UP001210538">
    <property type="component" value="Chromosome"/>
</dbReference>
<dbReference type="EMBL" id="CP116347">
    <property type="protein sequence ID" value="WCE12915.1"/>
    <property type="molecule type" value="Genomic_DNA"/>
</dbReference>
<reference evidence="2 3" key="1">
    <citation type="submission" date="2023-01" db="EMBL/GenBank/DDBJ databases">
        <title>Genome sequence resource and annotation of Enterobacter ludwigii, an economically important pathogen of seedling wilt with strawberry.</title>
        <authorList>
            <person name="Xie Y."/>
        </authorList>
    </citation>
    <scope>NUCLEOTIDE SEQUENCE [LARGE SCALE GENOMIC DNA]</scope>
    <source>
        <strain evidence="2 3">CM-TZ4</strain>
    </source>
</reference>
<dbReference type="Pfam" id="PF05137">
    <property type="entry name" value="PilN"/>
    <property type="match status" value="1"/>
</dbReference>
<dbReference type="AlphaFoldDB" id="A0AAX3L9E6"/>
<keyword evidence="1" id="KW-1133">Transmembrane helix</keyword>
<keyword evidence="1" id="KW-0812">Transmembrane</keyword>
<protein>
    <submittedName>
        <fullName evidence="2">Pilus assembly protein HofN</fullName>
    </submittedName>
</protein>
<gene>
    <name evidence="2" type="ORF">PHA72_23195</name>
</gene>
<evidence type="ECO:0000256" key="1">
    <source>
        <dbReference type="SAM" id="Phobius"/>
    </source>
</evidence>
<evidence type="ECO:0000313" key="2">
    <source>
        <dbReference type="EMBL" id="WCE12915.1"/>
    </source>
</evidence>